<keyword evidence="2" id="KW-0489">Methyltransferase</keyword>
<reference evidence="2 3" key="1">
    <citation type="journal article" date="2019" name="Int. J. Syst. Evol. Microbiol.">
        <title>The Global Catalogue of Microorganisms (GCM) 10K type strain sequencing project: providing services to taxonomists for standard genome sequencing and annotation.</title>
        <authorList>
            <consortium name="The Broad Institute Genomics Platform"/>
            <consortium name="The Broad Institute Genome Sequencing Center for Infectious Disease"/>
            <person name="Wu L."/>
            <person name="Ma J."/>
        </authorList>
    </citation>
    <scope>NUCLEOTIDE SEQUENCE [LARGE SCALE GENOMIC DNA]</scope>
    <source>
        <strain evidence="2 3">JCM 10977</strain>
    </source>
</reference>
<organism evidence="2 3">
    <name type="scientific">Kribbella koreensis</name>
    <dbReference type="NCBI Taxonomy" id="57909"/>
    <lineage>
        <taxon>Bacteria</taxon>
        <taxon>Bacillati</taxon>
        <taxon>Actinomycetota</taxon>
        <taxon>Actinomycetes</taxon>
        <taxon>Propionibacteriales</taxon>
        <taxon>Kribbellaceae</taxon>
        <taxon>Kribbella</taxon>
    </lineage>
</organism>
<evidence type="ECO:0000313" key="2">
    <source>
        <dbReference type="EMBL" id="GAA0929896.1"/>
    </source>
</evidence>
<sequence>MTTWPGYQPLKRTLLATLTGQVLEIGAGKGANLPLLPPAIDWIGLEPNPRARRTLTQAVAAAPGTGARRVLDAHAESIPLPSASIDVVLSTAVLCSVDNVSAVLAEIGRVLRPGGRFVFLEHVAAPPGSALRRVQRMIAPISRVVDRGCDPGRDLAPEIEAAFADVDLTHYTAPGLLKIPFIAGTAHR</sequence>
<dbReference type="GO" id="GO:0008168">
    <property type="term" value="F:methyltransferase activity"/>
    <property type="evidence" value="ECO:0007669"/>
    <property type="project" value="UniProtKB-KW"/>
</dbReference>
<dbReference type="Pfam" id="PF08241">
    <property type="entry name" value="Methyltransf_11"/>
    <property type="match status" value="1"/>
</dbReference>
<dbReference type="SUPFAM" id="SSF53335">
    <property type="entry name" value="S-adenosyl-L-methionine-dependent methyltransferases"/>
    <property type="match status" value="1"/>
</dbReference>
<name>A0ABN1PML3_9ACTN</name>
<dbReference type="RefSeq" id="WP_343965748.1">
    <property type="nucleotide sequence ID" value="NZ_BAAAHK010000003.1"/>
</dbReference>
<evidence type="ECO:0000259" key="1">
    <source>
        <dbReference type="Pfam" id="PF08241"/>
    </source>
</evidence>
<dbReference type="PANTHER" id="PTHR45036">
    <property type="entry name" value="METHYLTRANSFERASE LIKE 7B"/>
    <property type="match status" value="1"/>
</dbReference>
<keyword evidence="2" id="KW-0808">Transferase</keyword>
<dbReference type="GO" id="GO:0032259">
    <property type="term" value="P:methylation"/>
    <property type="evidence" value="ECO:0007669"/>
    <property type="project" value="UniProtKB-KW"/>
</dbReference>
<dbReference type="InterPro" id="IPR013216">
    <property type="entry name" value="Methyltransf_11"/>
</dbReference>
<proteinExistence type="predicted"/>
<dbReference type="Proteomes" id="UP001500542">
    <property type="component" value="Unassembled WGS sequence"/>
</dbReference>
<dbReference type="CDD" id="cd02440">
    <property type="entry name" value="AdoMet_MTases"/>
    <property type="match status" value="1"/>
</dbReference>
<accession>A0ABN1PML3</accession>
<dbReference type="InterPro" id="IPR052356">
    <property type="entry name" value="Thiol_S-MT"/>
</dbReference>
<protein>
    <submittedName>
        <fullName evidence="2">Class I SAM-dependent methyltransferase</fullName>
    </submittedName>
</protein>
<gene>
    <name evidence="2" type="ORF">GCM10009554_12590</name>
</gene>
<comment type="caution">
    <text evidence="2">The sequence shown here is derived from an EMBL/GenBank/DDBJ whole genome shotgun (WGS) entry which is preliminary data.</text>
</comment>
<evidence type="ECO:0000313" key="3">
    <source>
        <dbReference type="Proteomes" id="UP001500542"/>
    </source>
</evidence>
<dbReference type="InterPro" id="IPR029063">
    <property type="entry name" value="SAM-dependent_MTases_sf"/>
</dbReference>
<dbReference type="Gene3D" id="3.40.50.150">
    <property type="entry name" value="Vaccinia Virus protein VP39"/>
    <property type="match status" value="1"/>
</dbReference>
<dbReference type="EMBL" id="BAAAHK010000003">
    <property type="protein sequence ID" value="GAA0929896.1"/>
    <property type="molecule type" value="Genomic_DNA"/>
</dbReference>
<feature type="domain" description="Methyltransferase type 11" evidence="1">
    <location>
        <begin position="23"/>
        <end position="119"/>
    </location>
</feature>
<keyword evidence="3" id="KW-1185">Reference proteome</keyword>
<dbReference type="PANTHER" id="PTHR45036:SF1">
    <property type="entry name" value="METHYLTRANSFERASE LIKE 7A"/>
    <property type="match status" value="1"/>
</dbReference>